<dbReference type="Proteomes" id="UP001431783">
    <property type="component" value="Unassembled WGS sequence"/>
</dbReference>
<dbReference type="AlphaFoldDB" id="A0AAW1UNC9"/>
<sequence>MPTYRRIGEHYSLINPIAKEAVNIFFIQNVSELKSYLNLRVFNEVGCNLFLTNKAPRDICYLEAVKLATASFVLDLRNDQLFSCFTKNEEPNITPVSKEEFDSLKIYHRSSGDLGGKTMKIYILNTQVSLCRQVTILIFLNNYYF</sequence>
<keyword evidence="2" id="KW-1185">Reference proteome</keyword>
<reference evidence="1 2" key="1">
    <citation type="submission" date="2023-03" db="EMBL/GenBank/DDBJ databases">
        <title>Genome insight into feeding habits of ladybird beetles.</title>
        <authorList>
            <person name="Li H.-S."/>
            <person name="Huang Y.-H."/>
            <person name="Pang H."/>
        </authorList>
    </citation>
    <scope>NUCLEOTIDE SEQUENCE [LARGE SCALE GENOMIC DNA]</scope>
    <source>
        <strain evidence="1">SYSU_2023b</strain>
        <tissue evidence="1">Whole body</tissue>
    </source>
</reference>
<comment type="caution">
    <text evidence="1">The sequence shown here is derived from an EMBL/GenBank/DDBJ whole genome shotgun (WGS) entry which is preliminary data.</text>
</comment>
<organism evidence="1 2">
    <name type="scientific">Henosepilachna vigintioctopunctata</name>
    <dbReference type="NCBI Taxonomy" id="420089"/>
    <lineage>
        <taxon>Eukaryota</taxon>
        <taxon>Metazoa</taxon>
        <taxon>Ecdysozoa</taxon>
        <taxon>Arthropoda</taxon>
        <taxon>Hexapoda</taxon>
        <taxon>Insecta</taxon>
        <taxon>Pterygota</taxon>
        <taxon>Neoptera</taxon>
        <taxon>Endopterygota</taxon>
        <taxon>Coleoptera</taxon>
        <taxon>Polyphaga</taxon>
        <taxon>Cucujiformia</taxon>
        <taxon>Coccinelloidea</taxon>
        <taxon>Coccinellidae</taxon>
        <taxon>Epilachninae</taxon>
        <taxon>Epilachnini</taxon>
        <taxon>Henosepilachna</taxon>
    </lineage>
</organism>
<gene>
    <name evidence="1" type="ORF">WA026_015452</name>
</gene>
<proteinExistence type="predicted"/>
<accession>A0AAW1UNC9</accession>
<protein>
    <submittedName>
        <fullName evidence="1">Uncharacterized protein</fullName>
    </submittedName>
</protein>
<dbReference type="EMBL" id="JARQZJ010000068">
    <property type="protein sequence ID" value="KAK9881326.1"/>
    <property type="molecule type" value="Genomic_DNA"/>
</dbReference>
<evidence type="ECO:0000313" key="2">
    <source>
        <dbReference type="Proteomes" id="UP001431783"/>
    </source>
</evidence>
<name>A0AAW1UNC9_9CUCU</name>
<evidence type="ECO:0000313" key="1">
    <source>
        <dbReference type="EMBL" id="KAK9881326.1"/>
    </source>
</evidence>